<accession>A0A6T6I1F4</accession>
<dbReference type="EMBL" id="HBEF01023084">
    <property type="protein sequence ID" value="CAD8342159.1"/>
    <property type="molecule type" value="Transcribed_RNA"/>
</dbReference>
<dbReference type="AlphaFoldDB" id="A0A6T6I1F4"/>
<protein>
    <submittedName>
        <fullName evidence="1">Uncharacterized protein</fullName>
    </submittedName>
</protein>
<evidence type="ECO:0000313" key="1">
    <source>
        <dbReference type="EMBL" id="CAD8342159.1"/>
    </source>
</evidence>
<organism evidence="1">
    <name type="scientific">Craspedostauros australis</name>
    <dbReference type="NCBI Taxonomy" id="1486917"/>
    <lineage>
        <taxon>Eukaryota</taxon>
        <taxon>Sar</taxon>
        <taxon>Stramenopiles</taxon>
        <taxon>Ochrophyta</taxon>
        <taxon>Bacillariophyta</taxon>
        <taxon>Bacillariophyceae</taxon>
        <taxon>Bacillariophycidae</taxon>
        <taxon>Naviculales</taxon>
        <taxon>Naviculaceae</taxon>
        <taxon>Craspedostauros</taxon>
    </lineage>
</organism>
<dbReference type="EMBL" id="HBEF01023095">
    <property type="protein sequence ID" value="CAD8342166.1"/>
    <property type="molecule type" value="Transcribed_RNA"/>
</dbReference>
<reference evidence="1" key="1">
    <citation type="submission" date="2021-01" db="EMBL/GenBank/DDBJ databases">
        <authorList>
            <person name="Corre E."/>
            <person name="Pelletier E."/>
            <person name="Niang G."/>
            <person name="Scheremetjew M."/>
            <person name="Finn R."/>
            <person name="Kale V."/>
            <person name="Holt S."/>
            <person name="Cochrane G."/>
            <person name="Meng A."/>
            <person name="Brown T."/>
            <person name="Cohen L."/>
        </authorList>
    </citation>
    <scope>NUCLEOTIDE SEQUENCE</scope>
    <source>
        <strain evidence="1">CCMP3328</strain>
    </source>
</reference>
<proteinExistence type="predicted"/>
<gene>
    <name evidence="1" type="ORF">CAUS1442_LOCUS14294</name>
    <name evidence="2" type="ORF">CAUS1442_LOCUS14301</name>
</gene>
<sequence>MQAGTSLCRSRRCKCKCPSHHARPRKIFEELRKRSFAVAGGEEIEGGDGWPVAGDNPRADDARAMATILADCIFDVSNRGISEPWQAAGFAAVTSSGICLGGDSERVTKLE</sequence>
<evidence type="ECO:0000313" key="2">
    <source>
        <dbReference type="EMBL" id="CAD8342166.1"/>
    </source>
</evidence>
<name>A0A6T6I1F4_9STRA</name>